<dbReference type="PROSITE" id="PS00018">
    <property type="entry name" value="EF_HAND_1"/>
    <property type="match status" value="4"/>
</dbReference>
<evidence type="ECO:0000256" key="1">
    <source>
        <dbReference type="ARBA" id="ARBA00022723"/>
    </source>
</evidence>
<feature type="domain" description="EF-hand" evidence="3">
    <location>
        <begin position="8"/>
        <end position="43"/>
    </location>
</feature>
<evidence type="ECO:0000259" key="3">
    <source>
        <dbReference type="PROSITE" id="PS50222"/>
    </source>
</evidence>
<evidence type="ECO:0000256" key="2">
    <source>
        <dbReference type="ARBA" id="ARBA00022737"/>
    </source>
</evidence>
<dbReference type="Gene3D" id="1.10.238.10">
    <property type="entry name" value="EF-hand"/>
    <property type="match status" value="1"/>
</dbReference>
<dbReference type="InterPro" id="IPR011992">
    <property type="entry name" value="EF-hand-dom_pair"/>
</dbReference>
<dbReference type="InterPro" id="IPR039647">
    <property type="entry name" value="EF_hand_pair_protein_CML-like"/>
</dbReference>
<proteinExistence type="predicted"/>
<dbReference type="Pfam" id="PF13499">
    <property type="entry name" value="EF-hand_7"/>
    <property type="match status" value="1"/>
</dbReference>
<dbReference type="PROSITE" id="PS50222">
    <property type="entry name" value="EF_HAND_2"/>
    <property type="match status" value="3"/>
</dbReference>
<name>A0ABS5A6N2_9PSEU</name>
<reference evidence="4 5" key="1">
    <citation type="submission" date="2021-03" db="EMBL/GenBank/DDBJ databases">
        <title>Sequencing the genomes of 1000 actinobacteria strains.</title>
        <authorList>
            <person name="Klenk H.-P."/>
        </authorList>
    </citation>
    <scope>NUCLEOTIDE SEQUENCE [LARGE SCALE GENOMIC DNA]</scope>
    <source>
        <strain evidence="4 5">DSM 44580</strain>
    </source>
</reference>
<dbReference type="CDD" id="cd00051">
    <property type="entry name" value="EFh"/>
    <property type="match status" value="2"/>
</dbReference>
<dbReference type="Proteomes" id="UP001519363">
    <property type="component" value="Unassembled WGS sequence"/>
</dbReference>
<organism evidence="4 5">
    <name type="scientific">Crossiella equi</name>
    <dbReference type="NCBI Taxonomy" id="130796"/>
    <lineage>
        <taxon>Bacteria</taxon>
        <taxon>Bacillati</taxon>
        <taxon>Actinomycetota</taxon>
        <taxon>Actinomycetes</taxon>
        <taxon>Pseudonocardiales</taxon>
        <taxon>Pseudonocardiaceae</taxon>
        <taxon>Crossiella</taxon>
    </lineage>
</organism>
<sequence>MIGQIEDLIRLKTERVFEALDTDGNGYLEWADFQSVVDRHLVEFQIDRADPRGQAFQAAYETFWAELSRHADPDRDGRVSLEEYLVGTAAAPETLYATSAAIGNALFEVIDTDGDGEVSLEEFVRMMCDVWGVPRADADAAFHKVDADGSGVLCRQEILTVAQEFLFATSVTAPGGGLAGSV</sequence>
<dbReference type="Pfam" id="PF13202">
    <property type="entry name" value="EF-hand_5"/>
    <property type="match status" value="2"/>
</dbReference>
<evidence type="ECO:0000313" key="4">
    <source>
        <dbReference type="EMBL" id="MBP2471966.1"/>
    </source>
</evidence>
<comment type="caution">
    <text evidence="4">The sequence shown here is derived from an EMBL/GenBank/DDBJ whole genome shotgun (WGS) entry which is preliminary data.</text>
</comment>
<dbReference type="RefSeq" id="WP_086790086.1">
    <property type="nucleotide sequence ID" value="NZ_JAGIOO010000001.1"/>
</dbReference>
<gene>
    <name evidence="4" type="ORF">JOF53_000838</name>
</gene>
<dbReference type="EMBL" id="JAGIOO010000001">
    <property type="protein sequence ID" value="MBP2471966.1"/>
    <property type="molecule type" value="Genomic_DNA"/>
</dbReference>
<dbReference type="SMART" id="SM00054">
    <property type="entry name" value="EFh"/>
    <property type="match status" value="4"/>
</dbReference>
<feature type="domain" description="EF-hand" evidence="3">
    <location>
        <begin position="136"/>
        <end position="168"/>
    </location>
</feature>
<protein>
    <submittedName>
        <fullName evidence="4">Ca2+-binding EF-hand superfamily protein</fullName>
    </submittedName>
</protein>
<dbReference type="PANTHER" id="PTHR10891">
    <property type="entry name" value="EF-HAND CALCIUM-BINDING DOMAIN CONTAINING PROTEIN"/>
    <property type="match status" value="1"/>
</dbReference>
<keyword evidence="1" id="KW-0479">Metal-binding</keyword>
<keyword evidence="2" id="KW-0677">Repeat</keyword>
<accession>A0ABS5A6N2</accession>
<dbReference type="SUPFAM" id="SSF47473">
    <property type="entry name" value="EF-hand"/>
    <property type="match status" value="1"/>
</dbReference>
<keyword evidence="5" id="KW-1185">Reference proteome</keyword>
<dbReference type="InterPro" id="IPR018247">
    <property type="entry name" value="EF_Hand_1_Ca_BS"/>
</dbReference>
<dbReference type="InterPro" id="IPR002048">
    <property type="entry name" value="EF_hand_dom"/>
</dbReference>
<evidence type="ECO:0000313" key="5">
    <source>
        <dbReference type="Proteomes" id="UP001519363"/>
    </source>
</evidence>
<feature type="domain" description="EF-hand" evidence="3">
    <location>
        <begin position="98"/>
        <end position="133"/>
    </location>
</feature>